<dbReference type="Gene3D" id="3.90.1200.10">
    <property type="match status" value="1"/>
</dbReference>
<dbReference type="RefSeq" id="WP_320510745.1">
    <property type="nucleotide sequence ID" value="NZ_JAXCLW010000012.1"/>
</dbReference>
<dbReference type="InterPro" id="IPR051678">
    <property type="entry name" value="AGP_Transferase"/>
</dbReference>
<dbReference type="EMBL" id="JAXCLW010000012">
    <property type="protein sequence ID" value="MDY0885670.1"/>
    <property type="molecule type" value="Genomic_DNA"/>
</dbReference>
<dbReference type="InterPro" id="IPR041726">
    <property type="entry name" value="ACAD10_11_N"/>
</dbReference>
<dbReference type="PANTHER" id="PTHR21310">
    <property type="entry name" value="AMINOGLYCOSIDE PHOSPHOTRANSFERASE-RELATED-RELATED"/>
    <property type="match status" value="1"/>
</dbReference>
<comment type="caution">
    <text evidence="2">The sequence shown here is derived from an EMBL/GenBank/DDBJ whole genome shotgun (WGS) entry which is preliminary data.</text>
</comment>
<dbReference type="SUPFAM" id="SSF56112">
    <property type="entry name" value="Protein kinase-like (PK-like)"/>
    <property type="match status" value="1"/>
</dbReference>
<dbReference type="InterPro" id="IPR002575">
    <property type="entry name" value="Aminoglycoside_PTrfase"/>
</dbReference>
<dbReference type="CDD" id="cd05154">
    <property type="entry name" value="ACAD10_11_N-like"/>
    <property type="match status" value="1"/>
</dbReference>
<dbReference type="Pfam" id="PF01636">
    <property type="entry name" value="APH"/>
    <property type="match status" value="1"/>
</dbReference>
<dbReference type="InterPro" id="IPR011009">
    <property type="entry name" value="Kinase-like_dom_sf"/>
</dbReference>
<reference evidence="2 3" key="1">
    <citation type="journal article" date="2016" name="Antonie Van Leeuwenhoek">
        <title>Dongia soli sp. nov., isolated from soil from Dokdo, Korea.</title>
        <authorList>
            <person name="Kim D.U."/>
            <person name="Lee H."/>
            <person name="Kim H."/>
            <person name="Kim S.G."/>
            <person name="Ka J.O."/>
        </authorList>
    </citation>
    <scope>NUCLEOTIDE SEQUENCE [LARGE SCALE GENOMIC DNA]</scope>
    <source>
        <strain evidence="2 3">D78</strain>
    </source>
</reference>
<dbReference type="PANTHER" id="PTHR21310:SF57">
    <property type="entry name" value="BLR2944 PROTEIN"/>
    <property type="match status" value="1"/>
</dbReference>
<evidence type="ECO:0000313" key="2">
    <source>
        <dbReference type="EMBL" id="MDY0885670.1"/>
    </source>
</evidence>
<dbReference type="Proteomes" id="UP001279642">
    <property type="component" value="Unassembled WGS sequence"/>
</dbReference>
<accession>A0ABU5EGW0</accession>
<dbReference type="Gene3D" id="3.30.200.20">
    <property type="entry name" value="Phosphorylase Kinase, domain 1"/>
    <property type="match status" value="1"/>
</dbReference>
<protein>
    <submittedName>
        <fullName evidence="2">Phosphotransferase family protein</fullName>
    </submittedName>
</protein>
<name>A0ABU5EGW0_9PROT</name>
<organism evidence="2 3">
    <name type="scientific">Dongia soli</name>
    <dbReference type="NCBI Taxonomy" id="600628"/>
    <lineage>
        <taxon>Bacteria</taxon>
        <taxon>Pseudomonadati</taxon>
        <taxon>Pseudomonadota</taxon>
        <taxon>Alphaproteobacteria</taxon>
        <taxon>Rhodospirillales</taxon>
        <taxon>Dongiaceae</taxon>
        <taxon>Dongia</taxon>
    </lineage>
</organism>
<evidence type="ECO:0000313" key="3">
    <source>
        <dbReference type="Proteomes" id="UP001279642"/>
    </source>
</evidence>
<keyword evidence="3" id="KW-1185">Reference proteome</keyword>
<sequence length="372" mass="41034">MSLDKYRTALADFISAETGGTAAVTMGGKLGGGAIQDNWAIDVEIAGGPQAGRHELVLRSDAVSRIAESRSRAEEVALLQTALDAGMTVPQPFALEPTGKVIGRPFSLIRRLPGVAEPRQVLHQLADLAEMHEAEHGDDKTSEAPGDVLARRLGEELAKLHRVTLEAVPGGLAFLEPAGPDLVARRVADYRRHLDQLPEPQPVLEWALNWIEDHAPAIERITLCHRDFRLGNLLIDDGRLTGVLDFEFAGWSDPDEDLGWLCARCWRFGAFAQEAGGIGSRAAFYDGYRNVAGREIDDRRIRFWEIFGTLRWAMIALDQGERHFSGGERSLNLALTTLRALECDYDLLHDIEAFDKPAPEKKHRHKSAGDEA</sequence>
<gene>
    <name evidence="2" type="ORF">SMD27_22725</name>
</gene>
<proteinExistence type="predicted"/>
<feature type="domain" description="Aminoglycoside phosphotransferase" evidence="1">
    <location>
        <begin position="32"/>
        <end position="290"/>
    </location>
</feature>
<evidence type="ECO:0000259" key="1">
    <source>
        <dbReference type="Pfam" id="PF01636"/>
    </source>
</evidence>